<evidence type="ECO:0000259" key="7">
    <source>
        <dbReference type="PROSITE" id="PS51918"/>
    </source>
</evidence>
<organism evidence="8 9">
    <name type="scientific">Terrisporobacter muris</name>
    <dbReference type="NCBI Taxonomy" id="2963284"/>
    <lineage>
        <taxon>Bacteria</taxon>
        <taxon>Bacillati</taxon>
        <taxon>Bacillota</taxon>
        <taxon>Clostridia</taxon>
        <taxon>Peptostreptococcales</taxon>
        <taxon>Peptostreptococcaceae</taxon>
        <taxon>Terrisporobacter</taxon>
    </lineage>
</organism>
<comment type="caution">
    <text evidence="8">The sequence shown here is derived from an EMBL/GenBank/DDBJ whole genome shotgun (WGS) entry which is preliminary data.</text>
</comment>
<dbReference type="Gene3D" id="3.20.20.70">
    <property type="entry name" value="Aldolase class I"/>
    <property type="match status" value="1"/>
</dbReference>
<evidence type="ECO:0000256" key="2">
    <source>
        <dbReference type="ARBA" id="ARBA00022485"/>
    </source>
</evidence>
<dbReference type="InterPro" id="IPR007197">
    <property type="entry name" value="rSAM"/>
</dbReference>
<dbReference type="InterPro" id="IPR013785">
    <property type="entry name" value="Aldolase_TIM"/>
</dbReference>
<keyword evidence="5" id="KW-0408">Iron</keyword>
<accession>A0A9X2M8D1</accession>
<dbReference type="Pfam" id="PF04055">
    <property type="entry name" value="Radical_SAM"/>
    <property type="match status" value="1"/>
</dbReference>
<dbReference type="SFLD" id="SFLDG01386">
    <property type="entry name" value="main_SPASM_domain-containing"/>
    <property type="match status" value="1"/>
</dbReference>
<evidence type="ECO:0000313" key="8">
    <source>
        <dbReference type="EMBL" id="MCR1821749.1"/>
    </source>
</evidence>
<keyword evidence="4" id="KW-0479">Metal-binding</keyword>
<dbReference type="RefSeq" id="WP_257560054.1">
    <property type="nucleotide sequence ID" value="NZ_JANKBY010000018.1"/>
</dbReference>
<dbReference type="SFLD" id="SFLDG01067">
    <property type="entry name" value="SPASM/twitch_domain_containing"/>
    <property type="match status" value="1"/>
</dbReference>
<evidence type="ECO:0000256" key="1">
    <source>
        <dbReference type="ARBA" id="ARBA00001966"/>
    </source>
</evidence>
<dbReference type="GO" id="GO:0046872">
    <property type="term" value="F:metal ion binding"/>
    <property type="evidence" value="ECO:0007669"/>
    <property type="project" value="UniProtKB-KW"/>
</dbReference>
<dbReference type="PROSITE" id="PS51918">
    <property type="entry name" value="RADICAL_SAM"/>
    <property type="match status" value="1"/>
</dbReference>
<evidence type="ECO:0000256" key="6">
    <source>
        <dbReference type="ARBA" id="ARBA00023014"/>
    </source>
</evidence>
<dbReference type="EMBL" id="JANKBY010000018">
    <property type="protein sequence ID" value="MCR1821749.1"/>
    <property type="molecule type" value="Genomic_DNA"/>
</dbReference>
<gene>
    <name evidence="8" type="ORF">NSA58_03015</name>
</gene>
<sequence length="384" mass="44310">MKDEIVRPQISRYLFRKASIEKVPLSGAFEISPLCNMDCKMCYIRMTKEEMNKSGRQRSVNEWIELASQAKELGTLFILITGGEPFLQKDFKELYIKLYNMGFVISINSNATLIKKEDIQWLSKYRPMKINVTLYGASNETYKRLCNNENGFDQAVRGIKLLQEASIPVKINASITPDNENDLEAIMEFGKKHRLQVQATSYMYPPVRRDETSVGKNDRFTAKEAAINSVKIKRCRMDDKKFIDYAKNLEEGILTNDSLIDECMDIEGESMKCRAGVSTFWISWDGKMMPCGMMNEPVCYPFEIGFKNAWEKIVYDTSKIRLPIECRSCKNRHICHSCAATSATEEGDTSKKSIYMCNMTEEIIKETKRLYEEIINRDNLLGRR</sequence>
<evidence type="ECO:0000256" key="4">
    <source>
        <dbReference type="ARBA" id="ARBA00022723"/>
    </source>
</evidence>
<keyword evidence="3" id="KW-0949">S-adenosyl-L-methionine</keyword>
<protein>
    <submittedName>
        <fullName evidence="8">Radical SAM protein</fullName>
    </submittedName>
</protein>
<proteinExistence type="predicted"/>
<dbReference type="AlphaFoldDB" id="A0A9X2M8D1"/>
<dbReference type="PANTHER" id="PTHR11228:SF7">
    <property type="entry name" value="PQQA PEPTIDE CYCLASE"/>
    <property type="match status" value="1"/>
</dbReference>
<keyword evidence="6" id="KW-0411">Iron-sulfur</keyword>
<dbReference type="GO" id="GO:0051539">
    <property type="term" value="F:4 iron, 4 sulfur cluster binding"/>
    <property type="evidence" value="ECO:0007669"/>
    <property type="project" value="UniProtKB-KW"/>
</dbReference>
<dbReference type="InterPro" id="IPR017200">
    <property type="entry name" value="PqqE-like"/>
</dbReference>
<dbReference type="InterPro" id="IPR050377">
    <property type="entry name" value="Radical_SAM_PqqE_MftC-like"/>
</dbReference>
<dbReference type="SUPFAM" id="SSF102114">
    <property type="entry name" value="Radical SAM enzymes"/>
    <property type="match status" value="1"/>
</dbReference>
<name>A0A9X2M8D1_9FIRM</name>
<reference evidence="8" key="1">
    <citation type="submission" date="2022-07" db="EMBL/GenBank/DDBJ databases">
        <title>Enhanced cultured diversity of the mouse gut microbiota enables custom-made synthetic communities.</title>
        <authorList>
            <person name="Afrizal A."/>
        </authorList>
    </citation>
    <scope>NUCLEOTIDE SEQUENCE</scope>
    <source>
        <strain evidence="8">DSM 29186</strain>
    </source>
</reference>
<comment type="cofactor">
    <cofactor evidence="1">
        <name>[4Fe-4S] cluster</name>
        <dbReference type="ChEBI" id="CHEBI:49883"/>
    </cofactor>
</comment>
<dbReference type="Proteomes" id="UP001140817">
    <property type="component" value="Unassembled WGS sequence"/>
</dbReference>
<dbReference type="GO" id="GO:0003824">
    <property type="term" value="F:catalytic activity"/>
    <property type="evidence" value="ECO:0007669"/>
    <property type="project" value="InterPro"/>
</dbReference>
<dbReference type="InterPro" id="IPR058240">
    <property type="entry name" value="rSAM_sf"/>
</dbReference>
<dbReference type="SMART" id="SM00729">
    <property type="entry name" value="Elp3"/>
    <property type="match status" value="1"/>
</dbReference>
<evidence type="ECO:0000256" key="3">
    <source>
        <dbReference type="ARBA" id="ARBA00022691"/>
    </source>
</evidence>
<keyword evidence="9" id="KW-1185">Reference proteome</keyword>
<evidence type="ECO:0000256" key="5">
    <source>
        <dbReference type="ARBA" id="ARBA00023004"/>
    </source>
</evidence>
<evidence type="ECO:0000313" key="9">
    <source>
        <dbReference type="Proteomes" id="UP001140817"/>
    </source>
</evidence>
<dbReference type="CDD" id="cd01335">
    <property type="entry name" value="Radical_SAM"/>
    <property type="match status" value="1"/>
</dbReference>
<dbReference type="PANTHER" id="PTHR11228">
    <property type="entry name" value="RADICAL SAM DOMAIN PROTEIN"/>
    <property type="match status" value="1"/>
</dbReference>
<keyword evidence="2" id="KW-0004">4Fe-4S</keyword>
<dbReference type="PIRSF" id="PIRSF037420">
    <property type="entry name" value="PQQ_syn_pqqE"/>
    <property type="match status" value="1"/>
</dbReference>
<feature type="domain" description="Radical SAM core" evidence="7">
    <location>
        <begin position="21"/>
        <end position="239"/>
    </location>
</feature>
<dbReference type="SFLD" id="SFLDS00029">
    <property type="entry name" value="Radical_SAM"/>
    <property type="match status" value="1"/>
</dbReference>
<dbReference type="InterPro" id="IPR006638">
    <property type="entry name" value="Elp3/MiaA/NifB-like_rSAM"/>
</dbReference>